<evidence type="ECO:0000313" key="2">
    <source>
        <dbReference type="Proteomes" id="UP000215086"/>
    </source>
</evidence>
<accession>A0A286RCY9</accession>
<dbReference type="EMBL" id="CP018477">
    <property type="protein sequence ID" value="ASV73820.1"/>
    <property type="molecule type" value="Genomic_DNA"/>
</dbReference>
<keyword evidence="2" id="KW-1185">Reference proteome</keyword>
<evidence type="ECO:0000313" key="1">
    <source>
        <dbReference type="EMBL" id="ASV73820.1"/>
    </source>
</evidence>
<proteinExistence type="predicted"/>
<protein>
    <submittedName>
        <fullName evidence="1">Uncharacterized protein</fullName>
    </submittedName>
</protein>
<gene>
    <name evidence="1" type="ORF">THTE_1218</name>
</gene>
<organism evidence="1 2">
    <name type="scientific">Thermogutta terrifontis</name>
    <dbReference type="NCBI Taxonomy" id="1331910"/>
    <lineage>
        <taxon>Bacteria</taxon>
        <taxon>Pseudomonadati</taxon>
        <taxon>Planctomycetota</taxon>
        <taxon>Planctomycetia</taxon>
        <taxon>Pirellulales</taxon>
        <taxon>Thermoguttaceae</taxon>
        <taxon>Thermogutta</taxon>
    </lineage>
</organism>
<dbReference type="Proteomes" id="UP000215086">
    <property type="component" value="Chromosome"/>
</dbReference>
<reference evidence="1 2" key="1">
    <citation type="journal article" name="Front. Microbiol.">
        <title>Sugar Metabolism of the First Thermophilic Planctomycete Thermogutta terrifontis: Comparative Genomic and Transcriptomic Approaches.</title>
        <authorList>
            <person name="Elcheninov A.G."/>
            <person name="Menzel P."/>
            <person name="Gudbergsdottir S.R."/>
            <person name="Slesarev A.I."/>
            <person name="Kadnikov V.V."/>
            <person name="Krogh A."/>
            <person name="Bonch-Osmolovskaya E.A."/>
            <person name="Peng X."/>
            <person name="Kublanov I.V."/>
        </authorList>
    </citation>
    <scope>NUCLEOTIDE SEQUENCE [LARGE SCALE GENOMIC DNA]</scope>
    <source>
        <strain evidence="1 2">R1</strain>
    </source>
</reference>
<sequence>MVPVRSVSAEAHACENRFLTADALMKVYFRYGDSIFKNSSKELCAAQPNE</sequence>
<dbReference type="KEGG" id="ttf:THTE_1218"/>
<name>A0A286RCY9_9BACT</name>
<dbReference type="AlphaFoldDB" id="A0A286RCY9"/>